<accession>A0A8S3E770</accession>
<dbReference type="AlphaFoldDB" id="A0A8S3E770"/>
<comment type="caution">
    <text evidence="2">The sequence shown here is derived from an EMBL/GenBank/DDBJ whole genome shotgun (WGS) entry which is preliminary data.</text>
</comment>
<feature type="compositionally biased region" description="Polar residues" evidence="1">
    <location>
        <begin position="21"/>
        <end position="40"/>
    </location>
</feature>
<feature type="non-terminal residue" evidence="2">
    <location>
        <position position="59"/>
    </location>
</feature>
<feature type="compositionally biased region" description="Polar residues" evidence="1">
    <location>
        <begin position="47"/>
        <end position="59"/>
    </location>
</feature>
<proteinExistence type="predicted"/>
<organism evidence="2 3">
    <name type="scientific">Rotaria magnacalcarata</name>
    <dbReference type="NCBI Taxonomy" id="392030"/>
    <lineage>
        <taxon>Eukaryota</taxon>
        <taxon>Metazoa</taxon>
        <taxon>Spiralia</taxon>
        <taxon>Gnathifera</taxon>
        <taxon>Rotifera</taxon>
        <taxon>Eurotatoria</taxon>
        <taxon>Bdelloidea</taxon>
        <taxon>Philodinida</taxon>
        <taxon>Philodinidae</taxon>
        <taxon>Rotaria</taxon>
    </lineage>
</organism>
<evidence type="ECO:0000313" key="2">
    <source>
        <dbReference type="EMBL" id="CAF5061414.1"/>
    </source>
</evidence>
<protein>
    <submittedName>
        <fullName evidence="2">Uncharacterized protein</fullName>
    </submittedName>
</protein>
<feature type="region of interest" description="Disordered" evidence="1">
    <location>
        <begin position="1"/>
        <end position="59"/>
    </location>
</feature>
<feature type="compositionally biased region" description="Basic and acidic residues" evidence="1">
    <location>
        <begin position="9"/>
        <end position="20"/>
    </location>
</feature>
<sequence>ESSISNNQDNEKLNEPKENTNDVSSTTDMSNKHSLSSTIDNNHDVLHTSTSFESTPNVQ</sequence>
<gene>
    <name evidence="2" type="ORF">SMN809_LOCUS59778</name>
</gene>
<evidence type="ECO:0000256" key="1">
    <source>
        <dbReference type="SAM" id="MobiDB-lite"/>
    </source>
</evidence>
<name>A0A8S3E770_9BILA</name>
<dbReference type="EMBL" id="CAJOBI010229615">
    <property type="protein sequence ID" value="CAF5061414.1"/>
    <property type="molecule type" value="Genomic_DNA"/>
</dbReference>
<feature type="non-terminal residue" evidence="2">
    <location>
        <position position="1"/>
    </location>
</feature>
<reference evidence="2" key="1">
    <citation type="submission" date="2021-02" db="EMBL/GenBank/DDBJ databases">
        <authorList>
            <person name="Nowell W R."/>
        </authorList>
    </citation>
    <scope>NUCLEOTIDE SEQUENCE</scope>
</reference>
<dbReference type="Proteomes" id="UP000676336">
    <property type="component" value="Unassembled WGS sequence"/>
</dbReference>
<evidence type="ECO:0000313" key="3">
    <source>
        <dbReference type="Proteomes" id="UP000676336"/>
    </source>
</evidence>